<keyword evidence="2" id="KW-0472">Membrane</keyword>
<sequence>MDSWLFWLIGVVGILIARWLPVIAWLSLAGRPDKPELAGWPCSTCKGEREDHWHFFQWNSCCRDKASGLQTGVQAVAGLSIWLFTAERGVNVEAWIHLLLFWFLIIVTLTDYWSGLIPNLFTYSGMVLFFLLRMVFHPQPFIHYLLASLSAFAGLFILGRVTGGLGGGDAKLLAMAAWVIGWPHVATAFWLAIASACLYIGWKALRRQPLRAGQPFPFGPHLALGVYVASLWGDCLLDWYLSWFFSI</sequence>
<dbReference type="OrthoDB" id="9789291at2"/>
<keyword evidence="2" id="KW-1133">Transmembrane helix</keyword>
<dbReference type="GO" id="GO:0004190">
    <property type="term" value="F:aspartic-type endopeptidase activity"/>
    <property type="evidence" value="ECO:0007669"/>
    <property type="project" value="InterPro"/>
</dbReference>
<reference evidence="4 5" key="1">
    <citation type="submission" date="2016-10" db="EMBL/GenBank/DDBJ databases">
        <authorList>
            <person name="de Groot N.N."/>
        </authorList>
    </citation>
    <scope>NUCLEOTIDE SEQUENCE [LARGE SCALE GENOMIC DNA]</scope>
    <source>
        <strain evidence="4 5">DSM 46701</strain>
    </source>
</reference>
<dbReference type="GO" id="GO:0006465">
    <property type="term" value="P:signal peptide processing"/>
    <property type="evidence" value="ECO:0007669"/>
    <property type="project" value="TreeGrafter"/>
</dbReference>
<keyword evidence="2" id="KW-0812">Transmembrane</keyword>
<proteinExistence type="inferred from homology"/>
<dbReference type="Proteomes" id="UP000199695">
    <property type="component" value="Unassembled WGS sequence"/>
</dbReference>
<organism evidence="4 5">
    <name type="scientific">Lihuaxuella thermophila</name>
    <dbReference type="NCBI Taxonomy" id="1173111"/>
    <lineage>
        <taxon>Bacteria</taxon>
        <taxon>Bacillati</taxon>
        <taxon>Bacillota</taxon>
        <taxon>Bacilli</taxon>
        <taxon>Bacillales</taxon>
        <taxon>Thermoactinomycetaceae</taxon>
        <taxon>Lihuaxuella</taxon>
    </lineage>
</organism>
<feature type="transmembrane region" description="Helical" evidence="2">
    <location>
        <begin position="141"/>
        <end position="161"/>
    </location>
</feature>
<dbReference type="PANTHER" id="PTHR30487:SF0">
    <property type="entry name" value="PREPILIN LEADER PEPTIDASE_N-METHYLTRANSFERASE-RELATED"/>
    <property type="match status" value="1"/>
</dbReference>
<evidence type="ECO:0000256" key="1">
    <source>
        <dbReference type="ARBA" id="ARBA00005801"/>
    </source>
</evidence>
<dbReference type="AlphaFoldDB" id="A0A1H8FQW3"/>
<feature type="transmembrane region" description="Helical" evidence="2">
    <location>
        <begin position="120"/>
        <end position="136"/>
    </location>
</feature>
<evidence type="ECO:0000259" key="3">
    <source>
        <dbReference type="Pfam" id="PF01478"/>
    </source>
</evidence>
<name>A0A1H8FQW3_9BACL</name>
<dbReference type="InterPro" id="IPR000045">
    <property type="entry name" value="Prepilin_IV_endopep_pep"/>
</dbReference>
<comment type="similarity">
    <text evidence="1">Belongs to the peptidase A24 family.</text>
</comment>
<feature type="transmembrane region" description="Helical" evidence="2">
    <location>
        <begin position="6"/>
        <end position="28"/>
    </location>
</feature>
<feature type="transmembrane region" description="Helical" evidence="2">
    <location>
        <begin position="181"/>
        <end position="202"/>
    </location>
</feature>
<dbReference type="Gene3D" id="1.20.120.1220">
    <property type="match status" value="1"/>
</dbReference>
<gene>
    <name evidence="4" type="ORF">SAMN05444955_10926</name>
</gene>
<protein>
    <submittedName>
        <fullName evidence="4">Type IV leader peptidase family protein</fullName>
    </submittedName>
</protein>
<dbReference type="Pfam" id="PF01478">
    <property type="entry name" value="Peptidase_A24"/>
    <property type="match status" value="1"/>
</dbReference>
<keyword evidence="5" id="KW-1185">Reference proteome</keyword>
<accession>A0A1H8FQW3</accession>
<feature type="transmembrane region" description="Helical" evidence="2">
    <location>
        <begin position="94"/>
        <end position="114"/>
    </location>
</feature>
<dbReference type="GO" id="GO:0005886">
    <property type="term" value="C:plasma membrane"/>
    <property type="evidence" value="ECO:0007669"/>
    <property type="project" value="TreeGrafter"/>
</dbReference>
<dbReference type="EMBL" id="FOCQ01000009">
    <property type="protein sequence ID" value="SEN34191.1"/>
    <property type="molecule type" value="Genomic_DNA"/>
</dbReference>
<dbReference type="RefSeq" id="WP_089969116.1">
    <property type="nucleotide sequence ID" value="NZ_FOCQ01000009.1"/>
</dbReference>
<evidence type="ECO:0000313" key="5">
    <source>
        <dbReference type="Proteomes" id="UP000199695"/>
    </source>
</evidence>
<dbReference type="STRING" id="1173111.SAMN05444955_10926"/>
<evidence type="ECO:0000256" key="2">
    <source>
        <dbReference type="SAM" id="Phobius"/>
    </source>
</evidence>
<dbReference type="InterPro" id="IPR050882">
    <property type="entry name" value="Prepilin_peptidase/N-MTase"/>
</dbReference>
<feature type="domain" description="Prepilin type IV endopeptidase peptidase" evidence="3">
    <location>
        <begin position="98"/>
        <end position="199"/>
    </location>
</feature>
<evidence type="ECO:0000313" key="4">
    <source>
        <dbReference type="EMBL" id="SEN34191.1"/>
    </source>
</evidence>
<dbReference type="PANTHER" id="PTHR30487">
    <property type="entry name" value="TYPE 4 PREPILIN-LIKE PROTEINS LEADER PEPTIDE-PROCESSING ENZYME"/>
    <property type="match status" value="1"/>
</dbReference>